<dbReference type="Pfam" id="PF10646">
    <property type="entry name" value="Germane"/>
    <property type="match status" value="1"/>
</dbReference>
<evidence type="ECO:0000259" key="3">
    <source>
        <dbReference type="SMART" id="SM00909"/>
    </source>
</evidence>
<evidence type="ECO:0000256" key="2">
    <source>
        <dbReference type="SAM" id="Phobius"/>
    </source>
</evidence>
<feature type="transmembrane region" description="Helical" evidence="2">
    <location>
        <begin position="49"/>
        <end position="70"/>
    </location>
</feature>
<name>A0ABQ2N6M2_9ACTN</name>
<feature type="domain" description="GerMN" evidence="3">
    <location>
        <begin position="146"/>
        <end position="242"/>
    </location>
</feature>
<dbReference type="SMART" id="SM00909">
    <property type="entry name" value="Germane"/>
    <property type="match status" value="1"/>
</dbReference>
<dbReference type="RefSeq" id="WP_188782711.1">
    <property type="nucleotide sequence ID" value="NZ_BMNI01000001.1"/>
</dbReference>
<dbReference type="InterPro" id="IPR018911">
    <property type="entry name" value="Gmad2_Ig-like_dom"/>
</dbReference>
<accession>A0ABQ2N6M2</accession>
<gene>
    <name evidence="4" type="ORF">GCM10011584_08680</name>
</gene>
<feature type="region of interest" description="Disordered" evidence="1">
    <location>
        <begin position="73"/>
        <end position="114"/>
    </location>
</feature>
<organism evidence="4 5">
    <name type="scientific">Nocardioides phosphati</name>
    <dbReference type="NCBI Taxonomy" id="1867775"/>
    <lineage>
        <taxon>Bacteria</taxon>
        <taxon>Bacillati</taxon>
        <taxon>Actinomycetota</taxon>
        <taxon>Actinomycetes</taxon>
        <taxon>Propionibacteriales</taxon>
        <taxon>Nocardioidaceae</taxon>
        <taxon>Nocardioides</taxon>
    </lineage>
</organism>
<keyword evidence="5" id="KW-1185">Reference proteome</keyword>
<dbReference type="EMBL" id="BMNI01000001">
    <property type="protein sequence ID" value="GGO86420.1"/>
    <property type="molecule type" value="Genomic_DNA"/>
</dbReference>
<keyword evidence="2" id="KW-0812">Transmembrane</keyword>
<comment type="caution">
    <text evidence="4">The sequence shown here is derived from an EMBL/GenBank/DDBJ whole genome shotgun (WGS) entry which is preliminary data.</text>
</comment>
<evidence type="ECO:0000313" key="4">
    <source>
        <dbReference type="EMBL" id="GGO86420.1"/>
    </source>
</evidence>
<sequence length="364" mass="38049">MNDRFHEDDLAQLIREAADQVQPHPALDAIRARTVTSPKESPMSVARTWLLGGLGGAVATAAVIGGVWFATTNGDDSPTPGPAESPTGTITGSQSPTPTQSASPSPSNSSAPTSPLKAHVAYFAGDAPGGLALYREFFAGNADDLLVDAVGFAATGDPKDRDYRTLWPAGTEVRAAYLSDEPGDGLITIDLSGNLHDRPAQMTEREASLAIEQLIYTAQGSLGMGRLPVQLLLDGKHTDTILGVPTSEPLANAPVLKTLSHVNISTPAEGDVITGDTIDVTGVANSFEANVVLRLQRYEGTYIAFQGPVTADGWMGDKLFPFSTKIDISKVEPGTYTLMAVTDDPSGGAEGNGAFTDSKVITIK</sequence>
<dbReference type="Pfam" id="PF10648">
    <property type="entry name" value="Gmad2"/>
    <property type="match status" value="1"/>
</dbReference>
<protein>
    <recommendedName>
        <fullName evidence="3">GerMN domain-containing protein</fullName>
    </recommendedName>
</protein>
<feature type="compositionally biased region" description="Low complexity" evidence="1">
    <location>
        <begin position="85"/>
        <end position="114"/>
    </location>
</feature>
<proteinExistence type="predicted"/>
<dbReference type="Proteomes" id="UP000655410">
    <property type="component" value="Unassembled WGS sequence"/>
</dbReference>
<evidence type="ECO:0000256" key="1">
    <source>
        <dbReference type="SAM" id="MobiDB-lite"/>
    </source>
</evidence>
<dbReference type="InterPro" id="IPR019606">
    <property type="entry name" value="GerMN"/>
</dbReference>
<keyword evidence="2" id="KW-1133">Transmembrane helix</keyword>
<reference evidence="5" key="1">
    <citation type="journal article" date="2019" name="Int. J. Syst. Evol. Microbiol.">
        <title>The Global Catalogue of Microorganisms (GCM) 10K type strain sequencing project: providing services to taxonomists for standard genome sequencing and annotation.</title>
        <authorList>
            <consortium name="The Broad Institute Genomics Platform"/>
            <consortium name="The Broad Institute Genome Sequencing Center for Infectious Disease"/>
            <person name="Wu L."/>
            <person name="Ma J."/>
        </authorList>
    </citation>
    <scope>NUCLEOTIDE SEQUENCE [LARGE SCALE GENOMIC DNA]</scope>
    <source>
        <strain evidence="5">CGMCC 4.7371</strain>
    </source>
</reference>
<evidence type="ECO:0000313" key="5">
    <source>
        <dbReference type="Proteomes" id="UP000655410"/>
    </source>
</evidence>
<keyword evidence="2" id="KW-0472">Membrane</keyword>